<sequence>MKSSTYIRAIAASTALAFAAPVWAQVNETYYTGNGSIQVETVASGFGQPWGMVQLPDDTWLVTEKEGNLLLIGADGAPSEPISGAPEVDARGQGGLLDVALDPAFDENRLIYLSFAEPGPDGTNSTAVFKARLSDDGTALEEGEVIFSQQPKLPSTAHYGSRLVFDNDGLLYVTLGERSDAEFRGQAQDLDSHLGKVVRINTDGSVPEDNPFVDQAEALPEIFSYGNRNVQAAALNPETGVLWEIEHGPRGGDELNIIEAGNNYGWPLVTEGVEYSGDPINEGEATMEGVTDAILTWTPVIAPSGMIFYQGDAFPDWQGDIFVGGLASTALVHVAVDGDTATEEARYLEDLGLRIRDVAEGSDGSIYVLTDEANGQILRISPAD</sequence>
<evidence type="ECO:0000313" key="3">
    <source>
        <dbReference type="EMBL" id="AZN71411.1"/>
    </source>
</evidence>
<dbReference type="OrthoDB" id="9770043at2"/>
<feature type="signal peptide" evidence="1">
    <location>
        <begin position="1"/>
        <end position="24"/>
    </location>
</feature>
<dbReference type="InterPro" id="IPR011042">
    <property type="entry name" value="6-blade_b-propeller_TolB-like"/>
</dbReference>
<gene>
    <name evidence="3" type="ORF">D5400_09140</name>
</gene>
<dbReference type="SUPFAM" id="SSF50952">
    <property type="entry name" value="Soluble quinoprotein glucose dehydrogenase"/>
    <property type="match status" value="1"/>
</dbReference>
<dbReference type="InterPro" id="IPR012938">
    <property type="entry name" value="Glc/Sorbosone_DH"/>
</dbReference>
<proteinExistence type="predicted"/>
<dbReference type="AlphaFoldDB" id="A0A3S9B3F6"/>
<keyword evidence="1" id="KW-0732">Signal</keyword>
<dbReference type="EMBL" id="CP032509">
    <property type="protein sequence ID" value="AZN71411.1"/>
    <property type="molecule type" value="Genomic_DNA"/>
</dbReference>
<name>A0A3S9B3F6_9HYPH</name>
<evidence type="ECO:0000256" key="1">
    <source>
        <dbReference type="SAM" id="SignalP"/>
    </source>
</evidence>
<dbReference type="Pfam" id="PF07995">
    <property type="entry name" value="GSDH"/>
    <property type="match status" value="1"/>
</dbReference>
<evidence type="ECO:0000259" key="2">
    <source>
        <dbReference type="Pfam" id="PF07995"/>
    </source>
</evidence>
<dbReference type="Proteomes" id="UP000268192">
    <property type="component" value="Chromosome"/>
</dbReference>
<evidence type="ECO:0000313" key="4">
    <source>
        <dbReference type="Proteomes" id="UP000268192"/>
    </source>
</evidence>
<feature type="domain" description="Glucose/Sorbosone dehydrogenase" evidence="2">
    <location>
        <begin position="48"/>
        <end position="379"/>
    </location>
</feature>
<reference evidence="3 4" key="1">
    <citation type="submission" date="2018-09" db="EMBL/GenBank/DDBJ databases">
        <title>Marinorhizobium profundi gen. nov., sp. nov., isolated from a deep-sea sediment sample from the New Britain Trench and proposal of Marinorhizobiaceae fam. nov. in the order Rhizobiales of the class Alphaproteobacteria.</title>
        <authorList>
            <person name="Cao J."/>
        </authorList>
    </citation>
    <scope>NUCLEOTIDE SEQUENCE [LARGE SCALE GENOMIC DNA]</scope>
    <source>
        <strain evidence="3 4">WS11</strain>
    </source>
</reference>
<dbReference type="KEGG" id="abaw:D5400_09140"/>
<dbReference type="InterPro" id="IPR011041">
    <property type="entry name" value="Quinoprot_gluc/sorb_DH_b-prop"/>
</dbReference>
<organism evidence="3 4">
    <name type="scientific">Georhizobium profundi</name>
    <dbReference type="NCBI Taxonomy" id="2341112"/>
    <lineage>
        <taxon>Bacteria</taxon>
        <taxon>Pseudomonadati</taxon>
        <taxon>Pseudomonadota</taxon>
        <taxon>Alphaproteobacteria</taxon>
        <taxon>Hyphomicrobiales</taxon>
        <taxon>Rhizobiaceae</taxon>
        <taxon>Georhizobium</taxon>
    </lineage>
</organism>
<keyword evidence="4" id="KW-1185">Reference proteome</keyword>
<protein>
    <submittedName>
        <fullName evidence="3">PQQ-dependent sugar dehydrogenase</fullName>
    </submittedName>
</protein>
<feature type="chain" id="PRO_5019030188" evidence="1">
    <location>
        <begin position="25"/>
        <end position="384"/>
    </location>
</feature>
<dbReference type="Gene3D" id="2.120.10.30">
    <property type="entry name" value="TolB, C-terminal domain"/>
    <property type="match status" value="1"/>
</dbReference>
<dbReference type="PANTHER" id="PTHR19328">
    <property type="entry name" value="HEDGEHOG-INTERACTING PROTEIN"/>
    <property type="match status" value="1"/>
</dbReference>
<dbReference type="PANTHER" id="PTHR19328:SF75">
    <property type="entry name" value="ALDOSE SUGAR DEHYDROGENASE YLII"/>
    <property type="match status" value="1"/>
</dbReference>
<accession>A0A3S9B3F6</accession>